<evidence type="ECO:0000256" key="5">
    <source>
        <dbReference type="ARBA" id="ARBA00022692"/>
    </source>
</evidence>
<evidence type="ECO:0000256" key="13">
    <source>
        <dbReference type="ARBA" id="ARBA00023136"/>
    </source>
</evidence>
<dbReference type="EMBL" id="KI632289">
    <property type="protein sequence ID" value="EYU19560.1"/>
    <property type="molecule type" value="Genomic_DNA"/>
</dbReference>
<comment type="cofactor">
    <cofactor evidence="1">
        <name>L-ascorbate</name>
        <dbReference type="ChEBI" id="CHEBI:38290"/>
    </cofactor>
</comment>
<feature type="signal peptide" evidence="15">
    <location>
        <begin position="1"/>
        <end position="22"/>
    </location>
</feature>
<evidence type="ECO:0000256" key="6">
    <source>
        <dbReference type="ARBA" id="ARBA00022723"/>
    </source>
</evidence>
<feature type="chain" id="PRO_5001503704" description="procollagen-proline 4-dioxygenase" evidence="15">
    <location>
        <begin position="23"/>
        <end position="298"/>
    </location>
</feature>
<dbReference type="PROSITE" id="PS51670">
    <property type="entry name" value="SHKT"/>
    <property type="match status" value="1"/>
</dbReference>
<keyword evidence="11" id="KW-0560">Oxidoreductase</keyword>
<keyword evidence="8" id="KW-0223">Dioxygenase</keyword>
<dbReference type="GO" id="GO:0004656">
    <property type="term" value="F:procollagen-proline 4-dioxygenase activity"/>
    <property type="evidence" value="ECO:0007669"/>
    <property type="project" value="UniProtKB-EC"/>
</dbReference>
<dbReference type="AlphaFoldDB" id="A0A022PZB6"/>
<keyword evidence="10" id="KW-1133">Transmembrane helix</keyword>
<keyword evidence="18" id="KW-1185">Reference proteome</keyword>
<evidence type="ECO:0000256" key="15">
    <source>
        <dbReference type="SAM" id="SignalP"/>
    </source>
</evidence>
<evidence type="ECO:0000313" key="17">
    <source>
        <dbReference type="EMBL" id="EYU19560.1"/>
    </source>
</evidence>
<proteinExistence type="inferred from homology"/>
<dbReference type="SMART" id="SM00702">
    <property type="entry name" value="P4Hc"/>
    <property type="match status" value="1"/>
</dbReference>
<dbReference type="Gene3D" id="2.60.120.620">
    <property type="entry name" value="q2cbj1_9rhob like domain"/>
    <property type="match status" value="1"/>
</dbReference>
<evidence type="ECO:0000256" key="4">
    <source>
        <dbReference type="ARBA" id="ARBA00012269"/>
    </source>
</evidence>
<dbReference type="Proteomes" id="UP000030748">
    <property type="component" value="Unassembled WGS sequence"/>
</dbReference>
<dbReference type="InterPro" id="IPR006620">
    <property type="entry name" value="Pro_4_hyd_alph"/>
</dbReference>
<dbReference type="GO" id="GO:0005789">
    <property type="term" value="C:endoplasmic reticulum membrane"/>
    <property type="evidence" value="ECO:0007669"/>
    <property type="project" value="UniProtKB-SubCell"/>
</dbReference>
<keyword evidence="15" id="KW-0732">Signal</keyword>
<evidence type="ECO:0000256" key="10">
    <source>
        <dbReference type="ARBA" id="ARBA00022989"/>
    </source>
</evidence>
<evidence type="ECO:0000256" key="14">
    <source>
        <dbReference type="ARBA" id="ARBA00049169"/>
    </source>
</evidence>
<dbReference type="GO" id="GO:0005506">
    <property type="term" value="F:iron ion binding"/>
    <property type="evidence" value="ECO:0007669"/>
    <property type="project" value="InterPro"/>
</dbReference>
<evidence type="ECO:0000256" key="12">
    <source>
        <dbReference type="ARBA" id="ARBA00023004"/>
    </source>
</evidence>
<feature type="domain" description="ShKT" evidence="16">
    <location>
        <begin position="258"/>
        <end position="298"/>
    </location>
</feature>
<evidence type="ECO:0000256" key="7">
    <source>
        <dbReference type="ARBA" id="ARBA00022824"/>
    </source>
</evidence>
<protein>
    <recommendedName>
        <fullName evidence="4">procollagen-proline 4-dioxygenase</fullName>
        <ecNumber evidence="4">1.14.11.2</ecNumber>
    </recommendedName>
</protein>
<evidence type="ECO:0000259" key="16">
    <source>
        <dbReference type="PROSITE" id="PS51670"/>
    </source>
</evidence>
<name>A0A022PZB6_ERYGU</name>
<keyword evidence="12" id="KW-0408">Iron</keyword>
<comment type="catalytic activity">
    <reaction evidence="14">
        <text>L-prolyl-[collagen] + 2-oxoglutarate + O2 = trans-4-hydroxy-L-prolyl-[collagen] + succinate + CO2</text>
        <dbReference type="Rhea" id="RHEA:18945"/>
        <dbReference type="Rhea" id="RHEA-COMP:11676"/>
        <dbReference type="Rhea" id="RHEA-COMP:11680"/>
        <dbReference type="ChEBI" id="CHEBI:15379"/>
        <dbReference type="ChEBI" id="CHEBI:16526"/>
        <dbReference type="ChEBI" id="CHEBI:16810"/>
        <dbReference type="ChEBI" id="CHEBI:30031"/>
        <dbReference type="ChEBI" id="CHEBI:50342"/>
        <dbReference type="ChEBI" id="CHEBI:61965"/>
        <dbReference type="EC" id="1.14.11.2"/>
    </reaction>
</comment>
<evidence type="ECO:0000256" key="11">
    <source>
        <dbReference type="ARBA" id="ARBA00023002"/>
    </source>
</evidence>
<evidence type="ECO:0000256" key="8">
    <source>
        <dbReference type="ARBA" id="ARBA00022964"/>
    </source>
</evidence>
<dbReference type="GO" id="GO:0031418">
    <property type="term" value="F:L-ascorbic acid binding"/>
    <property type="evidence" value="ECO:0007669"/>
    <property type="project" value="InterPro"/>
</dbReference>
<reference evidence="17 18" key="1">
    <citation type="journal article" date="2013" name="Proc. Natl. Acad. Sci. U.S.A.">
        <title>Fine-scale variation in meiotic recombination in Mimulus inferred from population shotgun sequencing.</title>
        <authorList>
            <person name="Hellsten U."/>
            <person name="Wright K.M."/>
            <person name="Jenkins J."/>
            <person name="Shu S."/>
            <person name="Yuan Y."/>
            <person name="Wessler S.R."/>
            <person name="Schmutz J."/>
            <person name="Willis J.H."/>
            <person name="Rokhsar D.S."/>
        </authorList>
    </citation>
    <scope>NUCLEOTIDE SEQUENCE [LARGE SCALE GENOMIC DNA]</scope>
    <source>
        <strain evidence="18">cv. DUN x IM62</strain>
    </source>
</reference>
<dbReference type="InterPro" id="IPR003582">
    <property type="entry name" value="ShKT_dom"/>
</dbReference>
<sequence length="298" mass="33688">MATHLTILGMLLLAITFGISFAQNRKELRTKETNQDQIIRLGNQVQSKSIDPSRVTQISWQPRVFLYRDFLYEEECDYLISRVNGERSYTVGVDDSTKIDANKDEIATRIEERISAWTFLPKENSKSLQVLHFGPENPKQNYNYFHNESAEEVGQPLLATVILYLSNVSQGGQIIFPQSKKTMWSDCTKSSNILKPSKGNAVVFFNLHLNATPDTSSVHARCPVLQGDIWFATKFFYLKEITIGVEKEGQSRSDGGDCTDEDESCSRWAAIGECQRNSVFMIGSPDYYGTCRKSCNAC</sequence>
<keyword evidence="6" id="KW-0479">Metal-binding</keyword>
<comment type="subcellular location">
    <subcellularLocation>
        <location evidence="2">Endoplasmic reticulum membrane</location>
        <topology evidence="2">Single-pass type II membrane protein</topology>
    </subcellularLocation>
</comment>
<dbReference type="EC" id="1.14.11.2" evidence="4"/>
<dbReference type="PANTHER" id="PTHR10869">
    <property type="entry name" value="PROLYL 4-HYDROXYLASE ALPHA SUBUNIT"/>
    <property type="match status" value="1"/>
</dbReference>
<dbReference type="PANTHER" id="PTHR10869:SF102">
    <property type="entry name" value="PROLYL 4-HYDROXYLASE 12-RELATED"/>
    <property type="match status" value="1"/>
</dbReference>
<dbReference type="SMART" id="SM00254">
    <property type="entry name" value="ShKT"/>
    <property type="match status" value="1"/>
</dbReference>
<accession>A0A022PZB6</accession>
<dbReference type="OrthoDB" id="420380at2759"/>
<evidence type="ECO:0000256" key="1">
    <source>
        <dbReference type="ARBA" id="ARBA00001961"/>
    </source>
</evidence>
<dbReference type="InterPro" id="IPR045054">
    <property type="entry name" value="P4HA-like"/>
</dbReference>
<keyword evidence="9" id="KW-0735">Signal-anchor</keyword>
<keyword evidence="7" id="KW-0256">Endoplasmic reticulum</keyword>
<organism evidence="17 18">
    <name type="scientific">Erythranthe guttata</name>
    <name type="common">Yellow monkey flower</name>
    <name type="synonym">Mimulus guttatus</name>
    <dbReference type="NCBI Taxonomy" id="4155"/>
    <lineage>
        <taxon>Eukaryota</taxon>
        <taxon>Viridiplantae</taxon>
        <taxon>Streptophyta</taxon>
        <taxon>Embryophyta</taxon>
        <taxon>Tracheophyta</taxon>
        <taxon>Spermatophyta</taxon>
        <taxon>Magnoliopsida</taxon>
        <taxon>eudicotyledons</taxon>
        <taxon>Gunneridae</taxon>
        <taxon>Pentapetalae</taxon>
        <taxon>asterids</taxon>
        <taxon>lamiids</taxon>
        <taxon>Lamiales</taxon>
        <taxon>Phrymaceae</taxon>
        <taxon>Erythranthe</taxon>
    </lineage>
</organism>
<gene>
    <name evidence="17" type="ORF">MIMGU_mgv1a010855mg</name>
</gene>
<keyword evidence="5" id="KW-0812">Transmembrane</keyword>
<comment type="similarity">
    <text evidence="3">Belongs to the P4HA family.</text>
</comment>
<evidence type="ECO:0000256" key="3">
    <source>
        <dbReference type="ARBA" id="ARBA00006511"/>
    </source>
</evidence>
<evidence type="ECO:0000256" key="9">
    <source>
        <dbReference type="ARBA" id="ARBA00022968"/>
    </source>
</evidence>
<evidence type="ECO:0000313" key="18">
    <source>
        <dbReference type="Proteomes" id="UP000030748"/>
    </source>
</evidence>
<evidence type="ECO:0000256" key="2">
    <source>
        <dbReference type="ARBA" id="ARBA00004648"/>
    </source>
</evidence>
<keyword evidence="13" id="KW-0472">Membrane</keyword>